<sequence length="87" mass="10058">HNDNLIPLLIERDELHMTQDSILVDIEDLTKRLQECAAHVTLGTTIQQSNNLKPNPQCVYIIKQDTTNKEERKSSLLHRLLRKTTVI</sequence>
<comment type="caution">
    <text evidence="4">The sequence shown here is derived from an EMBL/GenBank/DDBJ whole genome shotgun (WGS) entry which is preliminary data.</text>
</comment>
<protein>
    <recommendedName>
        <fullName evidence="2">Schwannomin interacting protein 1 C-terminal domain-containing protein</fullName>
    </recommendedName>
</protein>
<dbReference type="PANTHER" id="PTHR13103">
    <property type="entry name" value="SCHWANNOMIN INTERACTING PROTEIN 1"/>
    <property type="match status" value="1"/>
</dbReference>
<evidence type="ECO:0000313" key="5">
    <source>
        <dbReference type="Proteomes" id="UP000682733"/>
    </source>
</evidence>
<organism evidence="4 5">
    <name type="scientific">Didymodactylos carnosus</name>
    <dbReference type="NCBI Taxonomy" id="1234261"/>
    <lineage>
        <taxon>Eukaryota</taxon>
        <taxon>Metazoa</taxon>
        <taxon>Spiralia</taxon>
        <taxon>Gnathifera</taxon>
        <taxon>Rotifera</taxon>
        <taxon>Eurotatoria</taxon>
        <taxon>Bdelloidea</taxon>
        <taxon>Philodinida</taxon>
        <taxon>Philodinidae</taxon>
        <taxon>Didymodactylos</taxon>
    </lineage>
</organism>
<feature type="non-terminal residue" evidence="4">
    <location>
        <position position="1"/>
    </location>
</feature>
<evidence type="ECO:0000259" key="2">
    <source>
        <dbReference type="Pfam" id="PF10148"/>
    </source>
</evidence>
<evidence type="ECO:0000313" key="4">
    <source>
        <dbReference type="EMBL" id="CAF3999999.1"/>
    </source>
</evidence>
<accession>A0A8S2NGJ0</accession>
<dbReference type="Pfam" id="PF10148">
    <property type="entry name" value="SCHIP-1_C"/>
    <property type="match status" value="1"/>
</dbReference>
<dbReference type="PANTHER" id="PTHR13103:SF2">
    <property type="entry name" value="IQCJ-SCHIP1 READTHROUGH TRANSCRIPT PROTEIN-RELATED"/>
    <property type="match status" value="1"/>
</dbReference>
<dbReference type="InterPro" id="IPR015649">
    <property type="entry name" value="SCHIP_1_C"/>
</dbReference>
<dbReference type="GO" id="GO:0030054">
    <property type="term" value="C:cell junction"/>
    <property type="evidence" value="ECO:0007669"/>
    <property type="project" value="TreeGrafter"/>
</dbReference>
<dbReference type="Proteomes" id="UP000677228">
    <property type="component" value="Unassembled WGS sequence"/>
</dbReference>
<dbReference type="Proteomes" id="UP000682733">
    <property type="component" value="Unassembled WGS sequence"/>
</dbReference>
<feature type="domain" description="Schwannomin interacting protein 1 C-terminal" evidence="2">
    <location>
        <begin position="2"/>
        <end position="35"/>
    </location>
</feature>
<gene>
    <name evidence="3" type="ORF">OVA965_LOCUS23439</name>
    <name evidence="4" type="ORF">TMI583_LOCUS24158</name>
</gene>
<dbReference type="EMBL" id="CAJNOK010013660">
    <property type="protein sequence ID" value="CAF1188933.1"/>
    <property type="molecule type" value="Genomic_DNA"/>
</dbReference>
<dbReference type="EMBL" id="CAJOBA010035188">
    <property type="protein sequence ID" value="CAF3999999.1"/>
    <property type="molecule type" value="Genomic_DNA"/>
</dbReference>
<name>A0A8S2NGJ0_9BILA</name>
<reference evidence="4" key="1">
    <citation type="submission" date="2021-02" db="EMBL/GenBank/DDBJ databases">
        <authorList>
            <person name="Nowell W R."/>
        </authorList>
    </citation>
    <scope>NUCLEOTIDE SEQUENCE</scope>
</reference>
<dbReference type="GO" id="GO:0005886">
    <property type="term" value="C:plasma membrane"/>
    <property type="evidence" value="ECO:0007669"/>
    <property type="project" value="TreeGrafter"/>
</dbReference>
<keyword evidence="1" id="KW-0175">Coiled coil</keyword>
<evidence type="ECO:0000256" key="1">
    <source>
        <dbReference type="ARBA" id="ARBA00023054"/>
    </source>
</evidence>
<evidence type="ECO:0000313" key="3">
    <source>
        <dbReference type="EMBL" id="CAF1188933.1"/>
    </source>
</evidence>
<dbReference type="AlphaFoldDB" id="A0A8S2NGJ0"/>
<dbReference type="GO" id="GO:0035332">
    <property type="term" value="P:positive regulation of hippo signaling"/>
    <property type="evidence" value="ECO:0007669"/>
    <property type="project" value="TreeGrafter"/>
</dbReference>
<proteinExistence type="predicted"/>
<dbReference type="InterPro" id="IPR039045">
    <property type="entry name" value="SCHIP_1"/>
</dbReference>